<evidence type="ECO:0000259" key="2">
    <source>
        <dbReference type="Pfam" id="PF13524"/>
    </source>
</evidence>
<evidence type="ECO:0000313" key="3">
    <source>
        <dbReference type="EMBL" id="PFG32269.1"/>
    </source>
</evidence>
<dbReference type="RefSeq" id="WP_169925299.1">
    <property type="nucleotide sequence ID" value="NZ_PDJG01000001.1"/>
</dbReference>
<sequence length="679" mass="75751">MNLDKWKMRMASISGYAVKRKNHLSVFSGKASAAQVLIWVATASAVSVVLISVDIDPVIVITIAILFVANVALVARAERRRDLREGRIEATLRNVAENSIRNSREYRSLEKREPSILEGELSKAVAVAVTPPESHDRISPPALVVAKPQDSGTSALRPVNGVDWAVERQILPRVVTRTDVAGAYRASRGTKAEHVTVAIICDEFTHNSFAPEFATVPLSPDMWREQMEESRPEYLFCESAWAGVDPVARPWRGKIYGSVKFPYENRRTLFEILEYCKLQDIPTIFWNKEDPTHFSDRVNDFVDTASRFDYVYTTAEECIGEYQKFMGVGRVGLLPFAAQPRIFHPLPLAPRRDRVVFAGAWYRVHEERARVTREMFDAIIGSGRDLAIYDRDSGIDSPERGFPKEYQNFVHPAVSHAATAELYRGSTIGMNINTVTSSESMFARRVFELAASGSMVVSNYSPGIERYFGDSVIFLDQVPGALGELDEKTVAEKALQGLETVLESHTYRDRARTVLTTFGRKDLSRTQLPTLAFMVDSIQGAETACGMYRRRASEFHKLLLVVDASIPSHRVGEFYTAFNDSMCSVISARLASRQTVDPARLIETPDLLLVRSQIPSKAMVRRMVLHREYWLGPIVEGASHELAWGVSHPGKPSLISAADLLSLVLQPQFAVPALEVPSA</sequence>
<keyword evidence="4" id="KW-1185">Reference proteome</keyword>
<dbReference type="Proteomes" id="UP000225548">
    <property type="component" value="Unassembled WGS sequence"/>
</dbReference>
<keyword evidence="1" id="KW-0812">Transmembrane</keyword>
<gene>
    <name evidence="3" type="ORF">ATL42_0088</name>
</gene>
<keyword evidence="1" id="KW-1133">Transmembrane helix</keyword>
<evidence type="ECO:0000313" key="4">
    <source>
        <dbReference type="Proteomes" id="UP000225548"/>
    </source>
</evidence>
<feature type="transmembrane region" description="Helical" evidence="1">
    <location>
        <begin position="55"/>
        <end position="75"/>
    </location>
</feature>
<dbReference type="Pfam" id="PF13524">
    <property type="entry name" value="Glyco_trans_1_2"/>
    <property type="match status" value="1"/>
</dbReference>
<reference evidence="3 4" key="1">
    <citation type="submission" date="2017-10" db="EMBL/GenBank/DDBJ databases">
        <title>Sequencing the genomes of 1000 actinobacteria strains.</title>
        <authorList>
            <person name="Klenk H.-P."/>
        </authorList>
    </citation>
    <scope>NUCLEOTIDE SEQUENCE [LARGE SCALE GENOMIC DNA]</scope>
    <source>
        <strain evidence="3 4">DSM 18966</strain>
    </source>
</reference>
<name>A0A2A9E251_9MICO</name>
<dbReference type="InterPro" id="IPR055259">
    <property type="entry name" value="YkvP/CgeB_Glyco_trans-like"/>
</dbReference>
<feature type="domain" description="Spore protein YkvP/CgeB glycosyl transferase-like" evidence="2">
    <location>
        <begin position="405"/>
        <end position="515"/>
    </location>
</feature>
<keyword evidence="1" id="KW-0472">Membrane</keyword>
<comment type="caution">
    <text evidence="3">The sequence shown here is derived from an EMBL/GenBank/DDBJ whole genome shotgun (WGS) entry which is preliminary data.</text>
</comment>
<accession>A0A2A9E251</accession>
<proteinExistence type="predicted"/>
<dbReference type="AlphaFoldDB" id="A0A2A9E251"/>
<evidence type="ECO:0000256" key="1">
    <source>
        <dbReference type="SAM" id="Phobius"/>
    </source>
</evidence>
<dbReference type="EMBL" id="PDJG01000001">
    <property type="protein sequence ID" value="PFG32269.1"/>
    <property type="molecule type" value="Genomic_DNA"/>
</dbReference>
<protein>
    <submittedName>
        <fullName evidence="3">Spore maturation protein CgeB</fullName>
    </submittedName>
</protein>
<organism evidence="3 4">
    <name type="scientific">Sanguibacter antarcticus</name>
    <dbReference type="NCBI Taxonomy" id="372484"/>
    <lineage>
        <taxon>Bacteria</taxon>
        <taxon>Bacillati</taxon>
        <taxon>Actinomycetota</taxon>
        <taxon>Actinomycetes</taxon>
        <taxon>Micrococcales</taxon>
        <taxon>Sanguibacteraceae</taxon>
        <taxon>Sanguibacter</taxon>
    </lineage>
</organism>